<feature type="signal peptide" evidence="1">
    <location>
        <begin position="1"/>
        <end position="31"/>
    </location>
</feature>
<dbReference type="Proteomes" id="UP000594454">
    <property type="component" value="Chromosome 5"/>
</dbReference>
<dbReference type="OrthoDB" id="8185446at2759"/>
<name>A0A7R8UZB7_HERIL</name>
<dbReference type="AlphaFoldDB" id="A0A7R8UZB7"/>
<protein>
    <submittedName>
        <fullName evidence="2">Uncharacterized protein</fullName>
    </submittedName>
</protein>
<dbReference type="PANTHER" id="PTHR21398">
    <property type="entry name" value="AGAP007094-PA"/>
    <property type="match status" value="1"/>
</dbReference>
<organism evidence="2 3">
    <name type="scientific">Hermetia illucens</name>
    <name type="common">Black soldier fly</name>
    <dbReference type="NCBI Taxonomy" id="343691"/>
    <lineage>
        <taxon>Eukaryota</taxon>
        <taxon>Metazoa</taxon>
        <taxon>Ecdysozoa</taxon>
        <taxon>Arthropoda</taxon>
        <taxon>Hexapoda</taxon>
        <taxon>Insecta</taxon>
        <taxon>Pterygota</taxon>
        <taxon>Neoptera</taxon>
        <taxon>Endopterygota</taxon>
        <taxon>Diptera</taxon>
        <taxon>Brachycera</taxon>
        <taxon>Stratiomyomorpha</taxon>
        <taxon>Stratiomyidae</taxon>
        <taxon>Hermetiinae</taxon>
        <taxon>Hermetia</taxon>
    </lineage>
</organism>
<dbReference type="PANTHER" id="PTHR21398:SF7">
    <property type="entry name" value="LP19941P"/>
    <property type="match status" value="1"/>
</dbReference>
<dbReference type="EMBL" id="LR899013">
    <property type="protein sequence ID" value="CAD7089914.1"/>
    <property type="molecule type" value="Genomic_DNA"/>
</dbReference>
<evidence type="ECO:0000313" key="2">
    <source>
        <dbReference type="EMBL" id="CAD7089914.1"/>
    </source>
</evidence>
<gene>
    <name evidence="2" type="ORF">HERILL_LOCUS12432</name>
</gene>
<proteinExistence type="predicted"/>
<dbReference type="Pfam" id="PF07841">
    <property type="entry name" value="DM4_12"/>
    <property type="match status" value="2"/>
</dbReference>
<feature type="chain" id="PRO_5031393913" evidence="1">
    <location>
        <begin position="32"/>
        <end position="436"/>
    </location>
</feature>
<dbReference type="InParanoid" id="A0A7R8UZB7"/>
<dbReference type="SMART" id="SM00718">
    <property type="entry name" value="DM4_12"/>
    <property type="match status" value="2"/>
</dbReference>
<evidence type="ECO:0000256" key="1">
    <source>
        <dbReference type="SAM" id="SignalP"/>
    </source>
</evidence>
<keyword evidence="3" id="KW-1185">Reference proteome</keyword>
<dbReference type="InterPro" id="IPR006631">
    <property type="entry name" value="DM4_12"/>
</dbReference>
<evidence type="ECO:0000313" key="3">
    <source>
        <dbReference type="Proteomes" id="UP000594454"/>
    </source>
</evidence>
<keyword evidence="1" id="KW-0732">Signal</keyword>
<sequence length="436" mass="49742">MVPYKLSGCKDFIRTSCISSILLFFLLVVDTSEEISGDEGIVRSRQKRFIAFPEGSSFSVAICTTIGQIGNPNINFISYALNWGVSYELPNEIWVIQYAHGFKNKIIDDVQPLVQRRSRRSFYAEIEVILDSMGYSGRDCILRALCESKKILSRRKGTMEEELLKAIFSLPLLSKLFNEHRDMFEYERAYHRDHDSTNCARSFSKCGFSLLALALGKHSKSGYNSIYCVVILSIILVIEIAFVGTYDESQEPHSRQKRYLAFPEGSSFSVAICTTIGQIGNPDVDYMSYALNWGVAYDLPNETWVIQHAHGFKNTIIPDDKPKVQRRFRRSLYEQIEMLLDSMGYNGRQCIKRALCESRKFLSERVGTMEVELLKTIFSMPSLQQPSRESRDILEYDHAYQNHGNLQECSLEYPGCGFSLIALALGKHTKPSPNFM</sequence>
<reference evidence="2 3" key="1">
    <citation type="submission" date="2020-11" db="EMBL/GenBank/DDBJ databases">
        <authorList>
            <person name="Wallbank WR R."/>
            <person name="Pardo Diaz C."/>
            <person name="Kozak K."/>
            <person name="Martin S."/>
            <person name="Jiggins C."/>
            <person name="Moest M."/>
            <person name="Warren A I."/>
            <person name="Generalovic N T."/>
            <person name="Byers J.R.P. K."/>
            <person name="Montejo-Kovacevich G."/>
            <person name="Yen C E."/>
        </authorList>
    </citation>
    <scope>NUCLEOTIDE SEQUENCE [LARGE SCALE GENOMIC DNA]</scope>
</reference>
<accession>A0A7R8UZB7</accession>